<evidence type="ECO:0000313" key="7">
    <source>
        <dbReference type="Proteomes" id="UP000001876"/>
    </source>
</evidence>
<dbReference type="AlphaFoldDB" id="C1N5B3"/>
<gene>
    <name evidence="6" type="ORF">MICPUCDRAFT_52879</name>
</gene>
<dbReference type="GeneID" id="9688582"/>
<dbReference type="GO" id="GO:0005778">
    <property type="term" value="C:peroxisomal membrane"/>
    <property type="evidence" value="ECO:0007669"/>
    <property type="project" value="UniProtKB-SubCell"/>
</dbReference>
<dbReference type="PANTHER" id="PTHR12652">
    <property type="entry name" value="PEROXISOMAL BIOGENESIS FACTOR 11"/>
    <property type="match status" value="1"/>
</dbReference>
<keyword evidence="5" id="KW-0576">Peroxisome</keyword>
<comment type="subcellular location">
    <subcellularLocation>
        <location evidence="1">Peroxisome membrane</location>
        <topology evidence="1">Multi-pass membrane protein</topology>
    </subcellularLocation>
</comment>
<dbReference type="GO" id="GO:0042802">
    <property type="term" value="F:identical protein binding"/>
    <property type="evidence" value="ECO:0007669"/>
    <property type="project" value="UniProtKB-ARBA"/>
</dbReference>
<dbReference type="GO" id="GO:0044375">
    <property type="term" value="P:regulation of peroxisome size"/>
    <property type="evidence" value="ECO:0007669"/>
    <property type="project" value="UniProtKB-ARBA"/>
</dbReference>
<organism evidence="7">
    <name type="scientific">Micromonas pusilla (strain CCMP1545)</name>
    <name type="common">Picoplanktonic green alga</name>
    <dbReference type="NCBI Taxonomy" id="564608"/>
    <lineage>
        <taxon>Eukaryota</taxon>
        <taxon>Viridiplantae</taxon>
        <taxon>Chlorophyta</taxon>
        <taxon>Mamiellophyceae</taxon>
        <taxon>Mamiellales</taxon>
        <taxon>Mamiellaceae</taxon>
        <taxon>Micromonas</taxon>
    </lineage>
</organism>
<accession>C1N5B3</accession>
<dbReference type="OrthoDB" id="411017at2759"/>
<evidence type="ECO:0000256" key="5">
    <source>
        <dbReference type="ARBA" id="ARBA00023140"/>
    </source>
</evidence>
<dbReference type="Proteomes" id="UP000001876">
    <property type="component" value="Unassembled WGS sequence"/>
</dbReference>
<dbReference type="KEGG" id="mpp:MICPUCDRAFT_52879"/>
<dbReference type="PANTHER" id="PTHR12652:SF50">
    <property type="entry name" value="PEROXIN 11"/>
    <property type="match status" value="1"/>
</dbReference>
<comment type="similarity">
    <text evidence="2">Belongs to the peroxin-11 family.</text>
</comment>
<protein>
    <submittedName>
        <fullName evidence="6">Predicted protein</fullName>
    </submittedName>
</protein>
<keyword evidence="7" id="KW-1185">Reference proteome</keyword>
<dbReference type="Pfam" id="PF05648">
    <property type="entry name" value="PEX11"/>
    <property type="match status" value="1"/>
</dbReference>
<reference evidence="6 7" key="1">
    <citation type="journal article" date="2009" name="Science">
        <title>Green evolution and dynamic adaptations revealed by genomes of the marine picoeukaryotes Micromonas.</title>
        <authorList>
            <person name="Worden A.Z."/>
            <person name="Lee J.H."/>
            <person name="Mock T."/>
            <person name="Rouze P."/>
            <person name="Simmons M.P."/>
            <person name="Aerts A.L."/>
            <person name="Allen A.E."/>
            <person name="Cuvelier M.L."/>
            <person name="Derelle E."/>
            <person name="Everett M.V."/>
            <person name="Foulon E."/>
            <person name="Grimwood J."/>
            <person name="Gundlach H."/>
            <person name="Henrissat B."/>
            <person name="Napoli C."/>
            <person name="McDonald S.M."/>
            <person name="Parker M.S."/>
            <person name="Rombauts S."/>
            <person name="Salamov A."/>
            <person name="Von Dassow P."/>
            <person name="Badger J.H."/>
            <person name="Coutinho P.M."/>
            <person name="Demir E."/>
            <person name="Dubchak I."/>
            <person name="Gentemann C."/>
            <person name="Eikrem W."/>
            <person name="Gready J.E."/>
            <person name="John U."/>
            <person name="Lanier W."/>
            <person name="Lindquist E.A."/>
            <person name="Lucas S."/>
            <person name="Mayer K.F."/>
            <person name="Moreau H."/>
            <person name="Not F."/>
            <person name="Otillar R."/>
            <person name="Panaud O."/>
            <person name="Pangilinan J."/>
            <person name="Paulsen I."/>
            <person name="Piegu B."/>
            <person name="Poliakov A."/>
            <person name="Robbens S."/>
            <person name="Schmutz J."/>
            <person name="Toulza E."/>
            <person name="Wyss T."/>
            <person name="Zelensky A."/>
            <person name="Zhou K."/>
            <person name="Armbrust E.V."/>
            <person name="Bhattacharya D."/>
            <person name="Goodenough U.W."/>
            <person name="Van de Peer Y."/>
            <person name="Grigoriev I.V."/>
        </authorList>
    </citation>
    <scope>NUCLEOTIDE SEQUENCE [LARGE SCALE GENOMIC DNA]</scope>
    <source>
        <strain evidence="6 7">CCMP1545</strain>
    </source>
</reference>
<proteinExistence type="inferred from homology"/>
<evidence type="ECO:0000313" key="6">
    <source>
        <dbReference type="EMBL" id="EEH53081.1"/>
    </source>
</evidence>
<keyword evidence="4" id="KW-0472">Membrane</keyword>
<evidence type="ECO:0000256" key="3">
    <source>
        <dbReference type="ARBA" id="ARBA00022593"/>
    </source>
</evidence>
<dbReference type="EMBL" id="GG663747">
    <property type="protein sequence ID" value="EEH53081.1"/>
    <property type="molecule type" value="Genomic_DNA"/>
</dbReference>
<evidence type="ECO:0000256" key="1">
    <source>
        <dbReference type="ARBA" id="ARBA00004585"/>
    </source>
</evidence>
<evidence type="ECO:0000256" key="4">
    <source>
        <dbReference type="ARBA" id="ARBA00023136"/>
    </source>
</evidence>
<keyword evidence="3" id="KW-0962">Peroxisome biogenesis</keyword>
<dbReference type="GO" id="GO:0016559">
    <property type="term" value="P:peroxisome fission"/>
    <property type="evidence" value="ECO:0007669"/>
    <property type="project" value="InterPro"/>
</dbReference>
<dbReference type="InterPro" id="IPR008733">
    <property type="entry name" value="PEX11"/>
</dbReference>
<dbReference type="STRING" id="564608.C1N5B3"/>
<sequence length="233" mass="24567">MSFSLDATLARADQISGLLRTSDGKDKAIALLQYVAMFASGGEAGTALAIQKSLGAARKPFRVFKPIETLMPLLTGATLRGGKRRPGQDLARALSLVKTLGMTFYFAADHVVWAGAAGVLSDKSLAQRAQKVSYWSWCLASLAGLATATRELTDALDAMTAATKKDDDEEKSAAAAKAQKLMTAVVANATQATLALALLEKLNLSKRQVGGLGVFLSLLNCYTMAPALKRKTA</sequence>
<dbReference type="RefSeq" id="XP_003063142.1">
    <property type="nucleotide sequence ID" value="XM_003063096.1"/>
</dbReference>
<dbReference type="eggNOG" id="KOG4186">
    <property type="taxonomic scope" value="Eukaryota"/>
</dbReference>
<name>C1N5B3_MICPC</name>
<evidence type="ECO:0000256" key="2">
    <source>
        <dbReference type="ARBA" id="ARBA00008194"/>
    </source>
</evidence>
<dbReference type="OMA" id="ASAMNCY"/>